<dbReference type="Gene3D" id="3.30.70.1230">
    <property type="entry name" value="Nucleotide cyclase"/>
    <property type="match status" value="1"/>
</dbReference>
<dbReference type="eggNOG" id="COG2114">
    <property type="taxonomic scope" value="Bacteria"/>
</dbReference>
<dbReference type="PANTHER" id="PTHR43081">
    <property type="entry name" value="ADENYLATE CYCLASE, TERMINAL-DIFFERENTIATION SPECIFIC-RELATED"/>
    <property type="match status" value="1"/>
</dbReference>
<evidence type="ECO:0000313" key="3">
    <source>
        <dbReference type="EMBL" id="ACI99996.1"/>
    </source>
</evidence>
<dbReference type="PANTHER" id="PTHR43081:SF11">
    <property type="entry name" value="BLR2264 PROTEIN"/>
    <property type="match status" value="1"/>
</dbReference>
<dbReference type="STRING" id="414684.RC1_2616"/>
<dbReference type="SUPFAM" id="SSF55073">
    <property type="entry name" value="Nucleotide cyclase"/>
    <property type="match status" value="1"/>
</dbReference>
<dbReference type="HOGENOM" id="CLU_039833_0_0_5"/>
<dbReference type="Proteomes" id="UP000001591">
    <property type="component" value="Chromosome"/>
</dbReference>
<dbReference type="RefSeq" id="WP_012567778.1">
    <property type="nucleotide sequence ID" value="NC_011420.2"/>
</dbReference>
<dbReference type="GO" id="GO:0035556">
    <property type="term" value="P:intracellular signal transduction"/>
    <property type="evidence" value="ECO:0007669"/>
    <property type="project" value="InterPro"/>
</dbReference>
<dbReference type="Pfam" id="PF00211">
    <property type="entry name" value="Guanylate_cyc"/>
    <property type="match status" value="1"/>
</dbReference>
<gene>
    <name evidence="3" type="ordered locus">RC1_2616</name>
</gene>
<evidence type="ECO:0000256" key="1">
    <source>
        <dbReference type="SAM" id="MobiDB-lite"/>
    </source>
</evidence>
<dbReference type="AlphaFoldDB" id="B6IUR5"/>
<dbReference type="GO" id="GO:0004016">
    <property type="term" value="F:adenylate cyclase activity"/>
    <property type="evidence" value="ECO:0007669"/>
    <property type="project" value="UniProtKB-ARBA"/>
</dbReference>
<sequence>MAEETIGGSGPAAAGGGTARPAAPAPASPEPAALAPAAVPTVAWLLTEGQRQPTIPTLLEAFAAHLCGRGVPLERATLHVRLLHPQIRGMTYLWRADRPGVEALQRAHGVESTPEFMGSPVFSIMEEGAEGVRYSLATLPQPFPFPILDELRADGMTDYAAMPMVFSNGRRHAATFASRAAGGFGTEALTLLYDSLPALTALVEARVLRLLATNLLNTYVGQEAGSRILNGDIRRGSGLTMQAVLWYCDLRGFTSLSDRLALDRIIALLNGYFEIMGGAVQERGGEIVKFIGDAMLAVFAIPAGGGPEQVAAACAIALDAARDAQAGMERLNAQRAAWGQPRLGAGIALHHGDVMFGNIGAPDRLDFTVIGPAVNLVTRLEGLTRALGRGLVTSADFARACPQAGLASLGLHPVRGLDRPVELFGLAPAP</sequence>
<dbReference type="CDD" id="cd07302">
    <property type="entry name" value="CHD"/>
    <property type="match status" value="1"/>
</dbReference>
<proteinExistence type="predicted"/>
<dbReference type="KEGG" id="rce:RC1_2616"/>
<accession>B6IUR5</accession>
<dbReference type="InterPro" id="IPR001054">
    <property type="entry name" value="A/G_cyclase"/>
</dbReference>
<protein>
    <submittedName>
        <fullName evidence="3">Adenylate cyclase, putative</fullName>
    </submittedName>
</protein>
<dbReference type="InterPro" id="IPR050697">
    <property type="entry name" value="Adenylyl/Guanylyl_Cyclase_3/4"/>
</dbReference>
<feature type="region of interest" description="Disordered" evidence="1">
    <location>
        <begin position="1"/>
        <end position="32"/>
    </location>
</feature>
<name>B6IUR5_RHOCS</name>
<dbReference type="SMART" id="SM00044">
    <property type="entry name" value="CYCc"/>
    <property type="match status" value="1"/>
</dbReference>
<feature type="compositionally biased region" description="Gly residues" evidence="1">
    <location>
        <begin position="7"/>
        <end position="18"/>
    </location>
</feature>
<feature type="domain" description="Guanylate cyclase" evidence="2">
    <location>
        <begin position="244"/>
        <end position="381"/>
    </location>
</feature>
<keyword evidence="4" id="KW-1185">Reference proteome</keyword>
<evidence type="ECO:0000259" key="2">
    <source>
        <dbReference type="PROSITE" id="PS50125"/>
    </source>
</evidence>
<organism evidence="3 4">
    <name type="scientific">Rhodospirillum centenum (strain ATCC 51521 / SW)</name>
    <dbReference type="NCBI Taxonomy" id="414684"/>
    <lineage>
        <taxon>Bacteria</taxon>
        <taxon>Pseudomonadati</taxon>
        <taxon>Pseudomonadota</taxon>
        <taxon>Alphaproteobacteria</taxon>
        <taxon>Rhodospirillales</taxon>
        <taxon>Rhodospirillaceae</taxon>
        <taxon>Rhodospirillum</taxon>
    </lineage>
</organism>
<reference evidence="3 4" key="1">
    <citation type="journal article" date="2010" name="BMC Genomics">
        <title>Metabolic flexibility revealed in the genome of the cyst-forming alpha-1 proteobacterium Rhodospirillum centenum.</title>
        <authorList>
            <person name="Lu Y.K."/>
            <person name="Marden J."/>
            <person name="Han M."/>
            <person name="Swingley W.D."/>
            <person name="Mastrian S.D."/>
            <person name="Chowdhury S.R."/>
            <person name="Hao J."/>
            <person name="Helmy T."/>
            <person name="Kim S."/>
            <person name="Kurdoglu A.A."/>
            <person name="Matthies H.J."/>
            <person name="Rollo D."/>
            <person name="Stothard P."/>
            <person name="Blankenship R.E."/>
            <person name="Bauer C.E."/>
            <person name="Touchman J.W."/>
        </authorList>
    </citation>
    <scope>NUCLEOTIDE SEQUENCE [LARGE SCALE GENOMIC DNA]</scope>
    <source>
        <strain evidence="4">ATCC 51521 / SW</strain>
    </source>
</reference>
<dbReference type="OrthoDB" id="9762462at2"/>
<dbReference type="PROSITE" id="PS50125">
    <property type="entry name" value="GUANYLATE_CYCLASE_2"/>
    <property type="match status" value="1"/>
</dbReference>
<dbReference type="GO" id="GO:0006171">
    <property type="term" value="P:cAMP biosynthetic process"/>
    <property type="evidence" value="ECO:0007669"/>
    <property type="project" value="TreeGrafter"/>
</dbReference>
<evidence type="ECO:0000313" key="4">
    <source>
        <dbReference type="Proteomes" id="UP000001591"/>
    </source>
</evidence>
<dbReference type="EMBL" id="CP000613">
    <property type="protein sequence ID" value="ACI99996.1"/>
    <property type="molecule type" value="Genomic_DNA"/>
</dbReference>
<dbReference type="InterPro" id="IPR029787">
    <property type="entry name" value="Nucleotide_cyclase"/>
</dbReference>